<dbReference type="AlphaFoldDB" id="A0A0A0EWL1"/>
<keyword evidence="1" id="KW-1133">Transmembrane helix</keyword>
<dbReference type="EMBL" id="AVPU01000011">
    <property type="protein sequence ID" value="KGM54675.1"/>
    <property type="molecule type" value="Genomic_DNA"/>
</dbReference>
<feature type="transmembrane region" description="Helical" evidence="1">
    <location>
        <begin position="18"/>
        <end position="36"/>
    </location>
</feature>
<evidence type="ECO:0000256" key="1">
    <source>
        <dbReference type="SAM" id="Phobius"/>
    </source>
</evidence>
<reference evidence="2 3" key="1">
    <citation type="submission" date="2013-08" db="EMBL/GenBank/DDBJ databases">
        <title>Genome sequencing of Lysobacter.</title>
        <authorList>
            <person name="Zhang S."/>
            <person name="Wang G."/>
        </authorList>
    </citation>
    <scope>NUCLEOTIDE SEQUENCE [LARGE SCALE GENOMIC DNA]</scope>
    <source>
        <strain evidence="2 3">GH1-9</strain>
    </source>
</reference>
<feature type="transmembrane region" description="Helical" evidence="1">
    <location>
        <begin position="56"/>
        <end position="80"/>
    </location>
</feature>
<evidence type="ECO:0000313" key="2">
    <source>
        <dbReference type="EMBL" id="KGM54675.1"/>
    </source>
</evidence>
<dbReference type="STRING" id="1385517.N800_06765"/>
<protein>
    <recommendedName>
        <fullName evidence="4">Transmembrane protein</fullName>
    </recommendedName>
</protein>
<keyword evidence="1" id="KW-0812">Transmembrane</keyword>
<evidence type="ECO:0000313" key="3">
    <source>
        <dbReference type="Proteomes" id="UP000029998"/>
    </source>
</evidence>
<keyword evidence="3" id="KW-1185">Reference proteome</keyword>
<proteinExistence type="predicted"/>
<evidence type="ECO:0008006" key="4">
    <source>
        <dbReference type="Google" id="ProtNLM"/>
    </source>
</evidence>
<keyword evidence="1" id="KW-0472">Membrane</keyword>
<gene>
    <name evidence="2" type="ORF">N800_06765</name>
</gene>
<dbReference type="RefSeq" id="WP_036136807.1">
    <property type="nucleotide sequence ID" value="NZ_AVPU01000011.1"/>
</dbReference>
<sequence>MQSFENWCAKEGRKADRALWGGVGAALLGAMFAYLLAKLMHGAGSIAAPALYQFRWFAVLMLAMGSAMVIHGCWTHWQLYRDPVGLFQRRTKG</sequence>
<comment type="caution">
    <text evidence="2">The sequence shown here is derived from an EMBL/GenBank/DDBJ whole genome shotgun (WGS) entry which is preliminary data.</text>
</comment>
<name>A0A0A0EWL1_9GAMM</name>
<dbReference type="Proteomes" id="UP000029998">
    <property type="component" value="Unassembled WGS sequence"/>
</dbReference>
<organism evidence="2 3">
    <name type="scientific">Lysobacter daejeonensis GH1-9</name>
    <dbReference type="NCBI Taxonomy" id="1385517"/>
    <lineage>
        <taxon>Bacteria</taxon>
        <taxon>Pseudomonadati</taxon>
        <taxon>Pseudomonadota</taxon>
        <taxon>Gammaproteobacteria</taxon>
        <taxon>Lysobacterales</taxon>
        <taxon>Lysobacteraceae</taxon>
        <taxon>Aerolutibacter</taxon>
    </lineage>
</organism>
<accession>A0A0A0EWL1</accession>